<accession>A0A846QMP9</accession>
<dbReference type="Pfam" id="PF05170">
    <property type="entry name" value="AsmA"/>
    <property type="match status" value="1"/>
</dbReference>
<organism evidence="3 4">
    <name type="scientific">Desulfobaculum xiamenense</name>
    <dbReference type="NCBI Taxonomy" id="995050"/>
    <lineage>
        <taxon>Bacteria</taxon>
        <taxon>Pseudomonadati</taxon>
        <taxon>Thermodesulfobacteriota</taxon>
        <taxon>Desulfovibrionia</taxon>
        <taxon>Desulfovibrionales</taxon>
        <taxon>Desulfovibrionaceae</taxon>
        <taxon>Desulfobaculum</taxon>
    </lineage>
</organism>
<dbReference type="EMBL" id="JAATJA010000005">
    <property type="protein sequence ID" value="NJB69408.1"/>
    <property type="molecule type" value="Genomic_DNA"/>
</dbReference>
<evidence type="ECO:0000256" key="1">
    <source>
        <dbReference type="SAM" id="MobiDB-lite"/>
    </source>
</evidence>
<feature type="domain" description="AsmA" evidence="2">
    <location>
        <begin position="1"/>
        <end position="603"/>
    </location>
</feature>
<protein>
    <submittedName>
        <fullName evidence="3">AsmA protein</fullName>
    </submittedName>
</protein>
<feature type="compositionally biased region" description="Polar residues" evidence="1">
    <location>
        <begin position="148"/>
        <end position="158"/>
    </location>
</feature>
<gene>
    <name evidence="3" type="ORF">GGQ74_003110</name>
</gene>
<evidence type="ECO:0000313" key="4">
    <source>
        <dbReference type="Proteomes" id="UP000580856"/>
    </source>
</evidence>
<dbReference type="InterPro" id="IPR007844">
    <property type="entry name" value="AsmA"/>
</dbReference>
<proteinExistence type="predicted"/>
<comment type="caution">
    <text evidence="3">The sequence shown here is derived from an EMBL/GenBank/DDBJ whole genome shotgun (WGS) entry which is preliminary data.</text>
</comment>
<dbReference type="PANTHER" id="PTHR30441">
    <property type="entry name" value="DUF748 DOMAIN-CONTAINING PROTEIN"/>
    <property type="match status" value="1"/>
</dbReference>
<evidence type="ECO:0000313" key="3">
    <source>
        <dbReference type="EMBL" id="NJB69408.1"/>
    </source>
</evidence>
<dbReference type="GO" id="GO:0090313">
    <property type="term" value="P:regulation of protein targeting to membrane"/>
    <property type="evidence" value="ECO:0007669"/>
    <property type="project" value="TreeGrafter"/>
</dbReference>
<dbReference type="InterPro" id="IPR052894">
    <property type="entry name" value="AsmA-related"/>
</dbReference>
<evidence type="ECO:0000259" key="2">
    <source>
        <dbReference type="Pfam" id="PF05170"/>
    </source>
</evidence>
<reference evidence="3 4" key="1">
    <citation type="submission" date="2020-03" db="EMBL/GenBank/DDBJ databases">
        <title>Genomic Encyclopedia of Type Strains, Phase IV (KMG-IV): sequencing the most valuable type-strain genomes for metagenomic binning, comparative biology and taxonomic classification.</title>
        <authorList>
            <person name="Goeker M."/>
        </authorList>
    </citation>
    <scope>NUCLEOTIDE SEQUENCE [LARGE SCALE GENOMIC DNA]</scope>
    <source>
        <strain evidence="3 4">DSM 24233</strain>
    </source>
</reference>
<name>A0A846QMP9_9BACT</name>
<dbReference type="Proteomes" id="UP000580856">
    <property type="component" value="Unassembled WGS sequence"/>
</dbReference>
<keyword evidence="4" id="KW-1185">Reference proteome</keyword>
<dbReference type="GO" id="GO:0005886">
    <property type="term" value="C:plasma membrane"/>
    <property type="evidence" value="ECO:0007669"/>
    <property type="project" value="TreeGrafter"/>
</dbReference>
<sequence length="728" mass="77495">MKKLFVILGLAASVIVTIAALAAVLLPHYLDPNDYKDEIAQLVKKETGRDITFKGDIALSLFPWLGVELGPVALSNAPGFGAEPFVEAERTAIKVKLLPLLNRDVRVKYVDVDGLSLRLARNGKGVSNWADLAGGSAAGSTDTGQTTPNATAQQTSSGGLPVETLAVGGISIRNAQLAWDDQMTDQHYRLSGMHLATGPLAPGRPFDFTFETSAASKAPALSGNVRLAANAEVSPDFMRHTLKNASLDVAVTGDDIPGGQIEAALAANIMIDLNAGNISLESLNFRTAELDVSGSVEVKHFDAEPEIATNLAVREFNPRALMRLLDIEEPQTADPTVLQKAAMTFTATATSDSVDVSKLDLVVDDTAITGFARVKDFAKPQIAFDLAANALDVNRYLPPASDKDAEAEPDTTPPATPEKKDDSLRDMLKTMKVDGRVKVESLNVHKLHLQNMEVRIKALDGLWRINPFTANVFDGQITSDLTADLTAKATRSTLKTGIRNVSLGSALRNFTGEDYVTGTTNLDLDLAAIGEDWPSVSRTLNGNASVSLRDGVFKGFQIIPEPVRAAAISNDPHHRAEKIEKQQPFDALTASLSVRNGVISTGDTRLSAPHLSGEGAGTLDLSNNWLDYRTTVSITALPRIPFTVKGPVTDPEFSLDKTAFLKETAIGIVNTPLDVGKKAIGIGEDVGKKALDIGEDVGKGTIDIGKDVIQGIGKGIQGIFGGKKKTDE</sequence>
<feature type="compositionally biased region" description="Low complexity" evidence="1">
    <location>
        <begin position="136"/>
        <end position="147"/>
    </location>
</feature>
<dbReference type="PANTHER" id="PTHR30441:SF4">
    <property type="entry name" value="PROTEIN ASMA"/>
    <property type="match status" value="1"/>
</dbReference>
<dbReference type="AlphaFoldDB" id="A0A846QMP9"/>
<feature type="region of interest" description="Disordered" evidence="1">
    <location>
        <begin position="136"/>
        <end position="158"/>
    </location>
</feature>
<dbReference type="RefSeq" id="WP_167942498.1">
    <property type="nucleotide sequence ID" value="NZ_JAATJA010000005.1"/>
</dbReference>
<feature type="region of interest" description="Disordered" evidence="1">
    <location>
        <begin position="399"/>
        <end position="424"/>
    </location>
</feature>